<feature type="compositionally biased region" description="Acidic residues" evidence="3">
    <location>
        <begin position="56"/>
        <end position="68"/>
    </location>
</feature>
<dbReference type="EMBL" id="JAAOIC020000067">
    <property type="protein sequence ID" value="KAG8034958.1"/>
    <property type="molecule type" value="Genomic_DNA"/>
</dbReference>
<dbReference type="Pfam" id="PF00046">
    <property type="entry name" value="Homeodomain"/>
    <property type="match status" value="1"/>
</dbReference>
<feature type="region of interest" description="Disordered" evidence="3">
    <location>
        <begin position="1"/>
        <end position="68"/>
    </location>
</feature>
<dbReference type="OrthoDB" id="6159439at2759"/>
<feature type="DNA-binding region" description="Homeobox" evidence="1">
    <location>
        <begin position="3"/>
        <end position="19"/>
    </location>
</feature>
<feature type="compositionally biased region" description="Polar residues" evidence="3">
    <location>
        <begin position="42"/>
        <end position="53"/>
    </location>
</feature>
<evidence type="ECO:0000313" key="6">
    <source>
        <dbReference type="Proteomes" id="UP000729913"/>
    </source>
</evidence>
<dbReference type="PROSITE" id="PS50071">
    <property type="entry name" value="HOMEOBOX_2"/>
    <property type="match status" value="1"/>
</dbReference>
<dbReference type="InterPro" id="IPR001356">
    <property type="entry name" value="HD"/>
</dbReference>
<dbReference type="CDD" id="cd00086">
    <property type="entry name" value="homeodomain"/>
    <property type="match status" value="1"/>
</dbReference>
<gene>
    <name evidence="5" type="ORF">G9C98_008034</name>
</gene>
<keyword evidence="1 2" id="KW-0238">DNA-binding</keyword>
<protein>
    <recommendedName>
        <fullName evidence="4">Homeobox domain-containing protein</fullName>
    </recommendedName>
</protein>
<organism evidence="5 6">
    <name type="scientific">Cotesia typhae</name>
    <dbReference type="NCBI Taxonomy" id="2053667"/>
    <lineage>
        <taxon>Eukaryota</taxon>
        <taxon>Metazoa</taxon>
        <taxon>Ecdysozoa</taxon>
        <taxon>Arthropoda</taxon>
        <taxon>Hexapoda</taxon>
        <taxon>Insecta</taxon>
        <taxon>Pterygota</taxon>
        <taxon>Neoptera</taxon>
        <taxon>Endopterygota</taxon>
        <taxon>Hymenoptera</taxon>
        <taxon>Apocrita</taxon>
        <taxon>Ichneumonoidea</taxon>
        <taxon>Braconidae</taxon>
        <taxon>Microgastrinae</taxon>
        <taxon>Cotesia</taxon>
    </lineage>
</organism>
<evidence type="ECO:0000256" key="3">
    <source>
        <dbReference type="SAM" id="MobiDB-lite"/>
    </source>
</evidence>
<keyword evidence="1 2" id="KW-0539">Nucleus</keyword>
<sequence length="68" mass="8187">MSSVKVWFQNRRMKWRHTKESENIIPEGSDPQKNLPKHQNQKYDSQKNSNQKSEISDEEEEEEIQVDI</sequence>
<dbReference type="GO" id="GO:0006357">
    <property type="term" value="P:regulation of transcription by RNA polymerase II"/>
    <property type="evidence" value="ECO:0007669"/>
    <property type="project" value="TreeGrafter"/>
</dbReference>
<name>A0A8J5R080_9HYME</name>
<accession>A0A8J5R080</accession>
<dbReference type="PANTHER" id="PTHR24331">
    <property type="entry name" value="DBX"/>
    <property type="match status" value="1"/>
</dbReference>
<dbReference type="GO" id="GO:0005634">
    <property type="term" value="C:nucleus"/>
    <property type="evidence" value="ECO:0007669"/>
    <property type="project" value="UniProtKB-SubCell"/>
</dbReference>
<dbReference type="AlphaFoldDB" id="A0A8J5R080"/>
<dbReference type="PANTHER" id="PTHR24331:SF0">
    <property type="entry name" value="DBX"/>
    <property type="match status" value="1"/>
</dbReference>
<evidence type="ECO:0000313" key="5">
    <source>
        <dbReference type="EMBL" id="KAG8034958.1"/>
    </source>
</evidence>
<keyword evidence="6" id="KW-1185">Reference proteome</keyword>
<dbReference type="Proteomes" id="UP000729913">
    <property type="component" value="Unassembled WGS sequence"/>
</dbReference>
<proteinExistence type="predicted"/>
<dbReference type="InterPro" id="IPR051662">
    <property type="entry name" value="H2.0_Homeobox_NeuralPatt"/>
</dbReference>
<reference evidence="5" key="1">
    <citation type="submission" date="2020-03" db="EMBL/GenBank/DDBJ databases">
        <authorList>
            <person name="Chebbi M.A."/>
            <person name="Drezen J.M."/>
        </authorList>
    </citation>
    <scope>NUCLEOTIDE SEQUENCE</scope>
    <source>
        <tissue evidence="5">Whole body</tissue>
    </source>
</reference>
<evidence type="ECO:0000256" key="1">
    <source>
        <dbReference type="PROSITE-ProRule" id="PRU00108"/>
    </source>
</evidence>
<evidence type="ECO:0000259" key="4">
    <source>
        <dbReference type="PROSITE" id="PS50071"/>
    </source>
</evidence>
<comment type="caution">
    <text evidence="5">The sequence shown here is derived from an EMBL/GenBank/DDBJ whole genome shotgun (WGS) entry which is preliminary data.</text>
</comment>
<dbReference type="GO" id="GO:0003677">
    <property type="term" value="F:DNA binding"/>
    <property type="evidence" value="ECO:0007669"/>
    <property type="project" value="UniProtKB-UniRule"/>
</dbReference>
<keyword evidence="1 2" id="KW-0371">Homeobox</keyword>
<reference evidence="5" key="2">
    <citation type="submission" date="2021-04" db="EMBL/GenBank/DDBJ databases">
        <title>Genome-wide patterns of bracovirus chromosomal integration into multiple host tissues during parasitism.</title>
        <authorList>
            <person name="Chebbi M.A.C."/>
        </authorList>
    </citation>
    <scope>NUCLEOTIDE SEQUENCE</scope>
    <source>
        <tissue evidence="5">Whole body</tissue>
    </source>
</reference>
<feature type="domain" description="Homeobox" evidence="4">
    <location>
        <begin position="1"/>
        <end position="18"/>
    </location>
</feature>
<comment type="subcellular location">
    <subcellularLocation>
        <location evidence="1 2">Nucleus</location>
    </subcellularLocation>
</comment>
<evidence type="ECO:0000256" key="2">
    <source>
        <dbReference type="RuleBase" id="RU000682"/>
    </source>
</evidence>